<sequence>MTDPHAIRERFSDTNSMVHNLIGEHEMVTMLCTRERARRRPNLERQVIWFTVGLYLLICTGLLAMHYAHPQHEVGSSSVSPAHSSYGR</sequence>
<keyword evidence="1" id="KW-0472">Membrane</keyword>
<organism evidence="2">
    <name type="scientific">Mycobacterium riyadhense</name>
    <dbReference type="NCBI Taxonomy" id="486698"/>
    <lineage>
        <taxon>Bacteria</taxon>
        <taxon>Bacillati</taxon>
        <taxon>Actinomycetota</taxon>
        <taxon>Actinomycetes</taxon>
        <taxon>Mycobacteriales</taxon>
        <taxon>Mycobacteriaceae</taxon>
        <taxon>Mycobacterium</taxon>
    </lineage>
</organism>
<gene>
    <name evidence="2" type="ORF">BIN_B_05418</name>
</gene>
<evidence type="ECO:0000313" key="2">
    <source>
        <dbReference type="EMBL" id="VTP04135.1"/>
    </source>
</evidence>
<reference evidence="2" key="1">
    <citation type="submission" date="2019-05" db="EMBL/GenBank/DDBJ databases">
        <authorList>
            <person name="Naeem R."/>
            <person name="Antony C."/>
            <person name="Guan Q."/>
        </authorList>
    </citation>
    <scope>NUCLEOTIDE SEQUENCE</scope>
    <source>
        <strain evidence="2">2</strain>
    </source>
</reference>
<name>A0A653F306_9MYCO</name>
<protein>
    <submittedName>
        <fullName evidence="2">Uncharacterized protein</fullName>
    </submittedName>
</protein>
<keyword evidence="1" id="KW-0812">Transmembrane</keyword>
<keyword evidence="1" id="KW-1133">Transmembrane helix</keyword>
<feature type="transmembrane region" description="Helical" evidence="1">
    <location>
        <begin position="47"/>
        <end position="68"/>
    </location>
</feature>
<dbReference type="EMBL" id="LR589187">
    <property type="protein sequence ID" value="VTP04135.1"/>
    <property type="molecule type" value="Genomic_DNA"/>
</dbReference>
<evidence type="ECO:0000256" key="1">
    <source>
        <dbReference type="SAM" id="Phobius"/>
    </source>
</evidence>
<dbReference type="AlphaFoldDB" id="A0A653F306"/>
<proteinExistence type="predicted"/>
<accession>A0A653F306</accession>